<evidence type="ECO:0000313" key="10">
    <source>
        <dbReference type="EMBL" id="KKQ89303.1"/>
    </source>
</evidence>
<dbReference type="InterPro" id="IPR013785">
    <property type="entry name" value="Aldolase_TIM"/>
</dbReference>
<protein>
    <submittedName>
        <fullName evidence="10">Inosine-5-monophosphate dehydrogenase</fullName>
    </submittedName>
</protein>
<evidence type="ECO:0000256" key="2">
    <source>
        <dbReference type="ARBA" id="ARBA00005502"/>
    </source>
</evidence>
<sequence>MSKNLEFIKKIRIKYPKLSLSAGVVGTYQGALDIFNSGADIVRVGVGPGSICTTRVQTGCGVPQFTAITEASRAARETKKIIWADGGIKNSGDITKCLAAGASAVIVGSLLAGTNEAPSQMVEVDGVKYKRYNASTSAVEKQKQIQKNAKGKSASYLKHIEGVESLVPYSGSVNQVLESLLAGIRSGYSYCGALNTSQIWKKANFCQVTSVGFRENGHHDVILKA</sequence>
<dbReference type="PANTHER" id="PTHR11911">
    <property type="entry name" value="INOSINE-5-MONOPHOSPHATE DEHYDROGENASE RELATED"/>
    <property type="match status" value="1"/>
</dbReference>
<keyword evidence="4" id="KW-0658">Purine biosynthesis</keyword>
<name>A0A0G0LB91_9BACT</name>
<dbReference type="FunFam" id="3.20.20.70:FF:000424">
    <property type="entry name" value="Inosine-5'-monophosphate dehydrogenase 2"/>
    <property type="match status" value="1"/>
</dbReference>
<dbReference type="GO" id="GO:0003938">
    <property type="term" value="F:IMP dehydrogenase activity"/>
    <property type="evidence" value="ECO:0007669"/>
    <property type="project" value="UniProtKB-EC"/>
</dbReference>
<evidence type="ECO:0000256" key="4">
    <source>
        <dbReference type="ARBA" id="ARBA00022755"/>
    </source>
</evidence>
<evidence type="ECO:0000313" key="11">
    <source>
        <dbReference type="Proteomes" id="UP000033841"/>
    </source>
</evidence>
<dbReference type="CDD" id="cd00381">
    <property type="entry name" value="IMPDH"/>
    <property type="match status" value="1"/>
</dbReference>
<dbReference type="InterPro" id="IPR015875">
    <property type="entry name" value="IMP_DH/GMP_Rdtase_CS"/>
</dbReference>
<keyword evidence="5" id="KW-0630">Potassium</keyword>
<keyword evidence="7" id="KW-0520">NAD</keyword>
<dbReference type="SMART" id="SM01240">
    <property type="entry name" value="IMPDH"/>
    <property type="match status" value="1"/>
</dbReference>
<dbReference type="PROSITE" id="PS00487">
    <property type="entry name" value="IMP_DH_GMP_RED"/>
    <property type="match status" value="1"/>
</dbReference>
<dbReference type="InterPro" id="IPR005990">
    <property type="entry name" value="IMP_DH"/>
</dbReference>
<dbReference type="PANTHER" id="PTHR11911:SF111">
    <property type="entry name" value="INOSINE-5'-MONOPHOSPHATE DEHYDROGENASE"/>
    <property type="match status" value="1"/>
</dbReference>
<dbReference type="Pfam" id="PF00478">
    <property type="entry name" value="IMPDH"/>
    <property type="match status" value="1"/>
</dbReference>
<dbReference type="SUPFAM" id="SSF51412">
    <property type="entry name" value="Inosine monophosphate dehydrogenase (IMPDH)"/>
    <property type="match status" value="1"/>
</dbReference>
<dbReference type="GO" id="GO:0006177">
    <property type="term" value="P:GMP biosynthetic process"/>
    <property type="evidence" value="ECO:0007669"/>
    <property type="project" value="UniProtKB-KW"/>
</dbReference>
<dbReference type="AlphaFoldDB" id="A0A0G0LB91"/>
<evidence type="ECO:0000256" key="1">
    <source>
        <dbReference type="ARBA" id="ARBA00001958"/>
    </source>
</evidence>
<comment type="cofactor">
    <cofactor evidence="1">
        <name>K(+)</name>
        <dbReference type="ChEBI" id="CHEBI:29103"/>
    </cofactor>
</comment>
<evidence type="ECO:0000256" key="5">
    <source>
        <dbReference type="ARBA" id="ARBA00022958"/>
    </source>
</evidence>
<dbReference type="GO" id="GO:0006183">
    <property type="term" value="P:GTP biosynthetic process"/>
    <property type="evidence" value="ECO:0007669"/>
    <property type="project" value="TreeGrafter"/>
</dbReference>
<dbReference type="EMBL" id="LBVR01000062">
    <property type="protein sequence ID" value="KKQ89303.1"/>
    <property type="molecule type" value="Genomic_DNA"/>
</dbReference>
<gene>
    <name evidence="10" type="ORF">UT14_C0062G0005</name>
</gene>
<comment type="caution">
    <text evidence="10">The sequence shown here is derived from an EMBL/GenBank/DDBJ whole genome shotgun (WGS) entry which is preliminary data.</text>
</comment>
<dbReference type="InterPro" id="IPR001093">
    <property type="entry name" value="IMP_DH_GMPRt"/>
</dbReference>
<keyword evidence="3" id="KW-0332">GMP biosynthesis</keyword>
<evidence type="ECO:0000256" key="7">
    <source>
        <dbReference type="ARBA" id="ARBA00023027"/>
    </source>
</evidence>
<proteinExistence type="inferred from homology"/>
<accession>A0A0G0LB91</accession>
<organism evidence="10 11">
    <name type="scientific">Candidatus Shapirobacteria bacterium GW2011_GWE1_38_92</name>
    <dbReference type="NCBI Taxonomy" id="1618489"/>
    <lineage>
        <taxon>Bacteria</taxon>
        <taxon>Candidatus Shapironibacteriota</taxon>
    </lineage>
</organism>
<comment type="catalytic activity">
    <reaction evidence="8">
        <text>IMP + NAD(+) + H2O = XMP + NADH + H(+)</text>
        <dbReference type="Rhea" id="RHEA:11708"/>
        <dbReference type="ChEBI" id="CHEBI:15377"/>
        <dbReference type="ChEBI" id="CHEBI:15378"/>
        <dbReference type="ChEBI" id="CHEBI:57464"/>
        <dbReference type="ChEBI" id="CHEBI:57540"/>
        <dbReference type="ChEBI" id="CHEBI:57945"/>
        <dbReference type="ChEBI" id="CHEBI:58053"/>
        <dbReference type="EC" id="1.1.1.205"/>
    </reaction>
</comment>
<keyword evidence="6" id="KW-0560">Oxidoreductase</keyword>
<evidence type="ECO:0000259" key="9">
    <source>
        <dbReference type="Pfam" id="PF00478"/>
    </source>
</evidence>
<dbReference type="Proteomes" id="UP000033841">
    <property type="component" value="Unassembled WGS sequence"/>
</dbReference>
<dbReference type="Gene3D" id="3.20.20.70">
    <property type="entry name" value="Aldolase class I"/>
    <property type="match status" value="1"/>
</dbReference>
<comment type="similarity">
    <text evidence="2">Belongs to the IMPDH/GMPR family.</text>
</comment>
<evidence type="ECO:0000256" key="8">
    <source>
        <dbReference type="ARBA" id="ARBA00048028"/>
    </source>
</evidence>
<evidence type="ECO:0000256" key="3">
    <source>
        <dbReference type="ARBA" id="ARBA00022749"/>
    </source>
</evidence>
<evidence type="ECO:0000256" key="6">
    <source>
        <dbReference type="ARBA" id="ARBA00023002"/>
    </source>
</evidence>
<dbReference type="PATRIC" id="fig|1618489.3.peg.879"/>
<reference evidence="10 11" key="1">
    <citation type="journal article" date="2015" name="Nature">
        <title>rRNA introns, odd ribosomes, and small enigmatic genomes across a large radiation of phyla.</title>
        <authorList>
            <person name="Brown C.T."/>
            <person name="Hug L.A."/>
            <person name="Thomas B.C."/>
            <person name="Sharon I."/>
            <person name="Castelle C.J."/>
            <person name="Singh A."/>
            <person name="Wilkins M.J."/>
            <person name="Williams K.H."/>
            <person name="Banfield J.F."/>
        </authorList>
    </citation>
    <scope>NUCLEOTIDE SEQUENCE [LARGE SCALE GENOMIC DNA]</scope>
</reference>
<feature type="domain" description="IMP dehydrogenase/GMP reductase" evidence="9">
    <location>
        <begin position="4"/>
        <end position="219"/>
    </location>
</feature>